<feature type="signal peptide" evidence="1">
    <location>
        <begin position="1"/>
        <end position="19"/>
    </location>
</feature>
<dbReference type="KEGG" id="elq:Ga0102493_1118"/>
<dbReference type="Proteomes" id="UP000027866">
    <property type="component" value="Unassembled WGS sequence"/>
</dbReference>
<proteinExistence type="predicted"/>
<evidence type="ECO:0000313" key="2">
    <source>
        <dbReference type="EMBL" id="KEO99097.1"/>
    </source>
</evidence>
<name>A0A074NMS9_9SPHN</name>
<keyword evidence="3" id="KW-1185">Reference proteome</keyword>
<dbReference type="AlphaFoldDB" id="A0A074NMS9"/>
<protein>
    <submittedName>
        <fullName evidence="2">Uncharacterized protein</fullName>
    </submittedName>
</protein>
<dbReference type="RefSeq" id="WP_034900571.1">
    <property type="nucleotide sequence ID" value="NZ_CP017057.1"/>
</dbReference>
<feature type="chain" id="PRO_5001697625" evidence="1">
    <location>
        <begin position="20"/>
        <end position="165"/>
    </location>
</feature>
<dbReference type="PATRIC" id="fig|39960.10.peg.2265"/>
<reference evidence="2 3" key="1">
    <citation type="submission" date="2014-04" db="EMBL/GenBank/DDBJ databases">
        <title>A comprehensive comparison of genomes of Erythrobacter spp. Strains.</title>
        <authorList>
            <person name="Zheng Q."/>
        </authorList>
    </citation>
    <scope>NUCLEOTIDE SEQUENCE [LARGE SCALE GENOMIC DNA]</scope>
    <source>
        <strain evidence="2 3">DSM 8509</strain>
    </source>
</reference>
<evidence type="ECO:0000313" key="3">
    <source>
        <dbReference type="Proteomes" id="UP000027866"/>
    </source>
</evidence>
<accession>A0A074NMS9</accession>
<gene>
    <name evidence="2" type="ORF">EH32_04555</name>
</gene>
<sequence length="165" mass="18566">MMVFGIVGAAALALSPVSASVPDVTVEFVDRVRRDAQNSLWHRYDFRFTNSGSEERILSLCPTEATLYFKNTMAGLTRLERLAASALAIDGESWSFNCRKRTIAPGDSVMLGIYFRWWEGDFRWWEGDGVRAVRPIMFETSLGKFFVKEGRIIALGEGDEETLAI</sequence>
<evidence type="ECO:0000256" key="1">
    <source>
        <dbReference type="SAM" id="SignalP"/>
    </source>
</evidence>
<organism evidence="2 3">
    <name type="scientific">Erythrobacter litoralis</name>
    <dbReference type="NCBI Taxonomy" id="39960"/>
    <lineage>
        <taxon>Bacteria</taxon>
        <taxon>Pseudomonadati</taxon>
        <taxon>Pseudomonadota</taxon>
        <taxon>Alphaproteobacteria</taxon>
        <taxon>Sphingomonadales</taxon>
        <taxon>Erythrobacteraceae</taxon>
        <taxon>Erythrobacter/Porphyrobacter group</taxon>
        <taxon>Erythrobacter</taxon>
    </lineage>
</organism>
<keyword evidence="1" id="KW-0732">Signal</keyword>
<dbReference type="EMBL" id="JMIX01000002">
    <property type="protein sequence ID" value="KEO99097.1"/>
    <property type="molecule type" value="Genomic_DNA"/>
</dbReference>
<comment type="caution">
    <text evidence="2">The sequence shown here is derived from an EMBL/GenBank/DDBJ whole genome shotgun (WGS) entry which is preliminary data.</text>
</comment>